<evidence type="ECO:0000256" key="9">
    <source>
        <dbReference type="PROSITE-ProRule" id="PRU00042"/>
    </source>
</evidence>
<dbReference type="SUPFAM" id="SSF57667">
    <property type="entry name" value="beta-beta-alpha zinc fingers"/>
    <property type="match status" value="1"/>
</dbReference>
<evidence type="ECO:0000256" key="6">
    <source>
        <dbReference type="ARBA" id="ARBA00023015"/>
    </source>
</evidence>
<accession>A0AAX4HAV1</accession>
<dbReference type="FunFam" id="3.30.160.60:FF:000086">
    <property type="entry name" value="transcription factor E4F1 isoform X1"/>
    <property type="match status" value="1"/>
</dbReference>
<dbReference type="GO" id="GO:0000978">
    <property type="term" value="F:RNA polymerase II cis-regulatory region sequence-specific DNA binding"/>
    <property type="evidence" value="ECO:0007669"/>
    <property type="project" value="TreeGrafter"/>
</dbReference>
<dbReference type="InterPro" id="IPR050527">
    <property type="entry name" value="Snail/Krueppel_Znf"/>
</dbReference>
<dbReference type="PANTHER" id="PTHR24388">
    <property type="entry name" value="ZINC FINGER PROTEIN"/>
    <property type="match status" value="1"/>
</dbReference>
<evidence type="ECO:0000256" key="5">
    <source>
        <dbReference type="ARBA" id="ARBA00022833"/>
    </source>
</evidence>
<gene>
    <name evidence="11" type="ORF">PUMCH_002962</name>
</gene>
<dbReference type="RefSeq" id="XP_062878020.1">
    <property type="nucleotide sequence ID" value="XM_063021950.1"/>
</dbReference>
<evidence type="ECO:0000313" key="12">
    <source>
        <dbReference type="Proteomes" id="UP001338582"/>
    </source>
</evidence>
<dbReference type="GeneID" id="88174026"/>
<evidence type="ECO:0000256" key="4">
    <source>
        <dbReference type="ARBA" id="ARBA00022771"/>
    </source>
</evidence>
<keyword evidence="7" id="KW-0804">Transcription</keyword>
<dbReference type="GO" id="GO:0008270">
    <property type="term" value="F:zinc ion binding"/>
    <property type="evidence" value="ECO:0007669"/>
    <property type="project" value="UniProtKB-KW"/>
</dbReference>
<dbReference type="KEGG" id="asau:88174026"/>
<dbReference type="GO" id="GO:0000981">
    <property type="term" value="F:DNA-binding transcription factor activity, RNA polymerase II-specific"/>
    <property type="evidence" value="ECO:0007669"/>
    <property type="project" value="TreeGrafter"/>
</dbReference>
<dbReference type="EMBL" id="CP138896">
    <property type="protein sequence ID" value="WPK25638.1"/>
    <property type="molecule type" value="Genomic_DNA"/>
</dbReference>
<feature type="domain" description="C2H2-type" evidence="10">
    <location>
        <begin position="533"/>
        <end position="560"/>
    </location>
</feature>
<keyword evidence="6" id="KW-0805">Transcription regulation</keyword>
<dbReference type="GO" id="GO:0045944">
    <property type="term" value="P:positive regulation of transcription by RNA polymerase II"/>
    <property type="evidence" value="ECO:0007669"/>
    <property type="project" value="UniProtKB-ARBA"/>
</dbReference>
<reference evidence="11 12" key="1">
    <citation type="submission" date="2023-10" db="EMBL/GenBank/DDBJ databases">
        <title>Draft Genome Sequence of Candida saopaulonensis from a very Premature Infant with Sepsis.</title>
        <authorList>
            <person name="Ning Y."/>
            <person name="Dai R."/>
            <person name="Xiao M."/>
            <person name="Xu Y."/>
            <person name="Yan Q."/>
            <person name="Zhang L."/>
        </authorList>
    </citation>
    <scope>NUCLEOTIDE SEQUENCE [LARGE SCALE GENOMIC DNA]</scope>
    <source>
        <strain evidence="11 12">19XY460</strain>
    </source>
</reference>
<feature type="domain" description="C2H2-type" evidence="10">
    <location>
        <begin position="503"/>
        <end position="532"/>
    </location>
</feature>
<keyword evidence="8" id="KW-0539">Nucleus</keyword>
<name>A0AAX4HAV1_9ASCO</name>
<dbReference type="InterPro" id="IPR013087">
    <property type="entry name" value="Znf_C2H2_type"/>
</dbReference>
<keyword evidence="4 9" id="KW-0863">Zinc-finger</keyword>
<keyword evidence="3" id="KW-0677">Repeat</keyword>
<dbReference type="PANTHER" id="PTHR24388:SF54">
    <property type="entry name" value="PROTEIN ESCARGOT"/>
    <property type="match status" value="1"/>
</dbReference>
<evidence type="ECO:0000256" key="7">
    <source>
        <dbReference type="ARBA" id="ARBA00023163"/>
    </source>
</evidence>
<dbReference type="SMART" id="SM00355">
    <property type="entry name" value="ZnF_C2H2"/>
    <property type="match status" value="2"/>
</dbReference>
<dbReference type="FunFam" id="3.30.160.60:FF:001752">
    <property type="entry name" value="Transcriptional factor SWI5"/>
    <property type="match status" value="1"/>
</dbReference>
<dbReference type="Proteomes" id="UP001338582">
    <property type="component" value="Chromosome 3"/>
</dbReference>
<evidence type="ECO:0000256" key="2">
    <source>
        <dbReference type="ARBA" id="ARBA00022723"/>
    </source>
</evidence>
<dbReference type="PROSITE" id="PS00028">
    <property type="entry name" value="ZINC_FINGER_C2H2_1"/>
    <property type="match status" value="2"/>
</dbReference>
<dbReference type="PROSITE" id="PS50157">
    <property type="entry name" value="ZINC_FINGER_C2H2_2"/>
    <property type="match status" value="2"/>
</dbReference>
<evidence type="ECO:0000256" key="3">
    <source>
        <dbReference type="ARBA" id="ARBA00022737"/>
    </source>
</evidence>
<dbReference type="Pfam" id="PF00096">
    <property type="entry name" value="zf-C2H2"/>
    <property type="match status" value="2"/>
</dbReference>
<keyword evidence="5" id="KW-0862">Zinc</keyword>
<proteinExistence type="predicted"/>
<protein>
    <recommendedName>
        <fullName evidence="10">C2H2-type domain-containing protein</fullName>
    </recommendedName>
</protein>
<evidence type="ECO:0000256" key="1">
    <source>
        <dbReference type="ARBA" id="ARBA00004123"/>
    </source>
</evidence>
<comment type="subcellular location">
    <subcellularLocation>
        <location evidence="1">Nucleus</location>
    </subcellularLocation>
</comment>
<dbReference type="InterPro" id="IPR036236">
    <property type="entry name" value="Znf_C2H2_sf"/>
</dbReference>
<evidence type="ECO:0000259" key="10">
    <source>
        <dbReference type="PROSITE" id="PS50157"/>
    </source>
</evidence>
<evidence type="ECO:0000256" key="8">
    <source>
        <dbReference type="ARBA" id="ARBA00023242"/>
    </source>
</evidence>
<dbReference type="AlphaFoldDB" id="A0AAX4HAV1"/>
<organism evidence="11 12">
    <name type="scientific">Australozyma saopauloensis</name>
    <dbReference type="NCBI Taxonomy" id="291208"/>
    <lineage>
        <taxon>Eukaryota</taxon>
        <taxon>Fungi</taxon>
        <taxon>Dikarya</taxon>
        <taxon>Ascomycota</taxon>
        <taxon>Saccharomycotina</taxon>
        <taxon>Pichiomycetes</taxon>
        <taxon>Metschnikowiaceae</taxon>
        <taxon>Australozyma</taxon>
    </lineage>
</organism>
<sequence length="625" mass="70353">MDSISNWEDLISLKRLGPVSSGPQDEDFSLYFVDKNFDNLFNETLHTLQDLDVPPGYNPADLPPQLHQAVSARHLRQHLNASPYRHSKKPSGTAIFGFLDHNRELSLSGTNADIFRLTKPNETTKSISPTQLARSNPIERLGPPVLMNQNSRLPQPVVAEEKQGGDDIIVTTSNPKSYKFPPLPSPPPTDAFVHTNVPLETIQHPIVGDETYPDEIDEILDIPTDPSRRFVPIPVQYPTAAPIVVNRLPQHVQQQVQRPRPRHCSPSRSPRRASVLYEDTFLVSELEPFSIPEYPEDTSYASYNHSSRVLPVRIRPEPLNLNMNVFMPPPTTSLLSHDSPEPHSPLPQAYSSPIHHKTGITTALSPGVKRAFYNPQFFSDDTDNYYELQPPIMSSSPPRANSIQSSPIRQLKQMTEQNPEDSVSDINETILQLTPLRSQQPMTPSRKKFTLEWSPIISPNGKDGDVKKAIQELSPKRMVKKTSLLPPGELDRYWEGPDANKIFTCTYEGCGKKFTRRYNVRSHIQTHLSDRPFTCSYCPKSFVRQHDLNRHVKSHMVTKNCRCRCGKEFTRVEGYKKHLANGVCSKGYDNGGGISKPGAHRPKQETVLDGLTSNRLNEELGLSLG</sequence>
<dbReference type="GO" id="GO:0005634">
    <property type="term" value="C:nucleus"/>
    <property type="evidence" value="ECO:0007669"/>
    <property type="project" value="UniProtKB-SubCell"/>
</dbReference>
<keyword evidence="2" id="KW-0479">Metal-binding</keyword>
<evidence type="ECO:0000313" key="11">
    <source>
        <dbReference type="EMBL" id="WPK25638.1"/>
    </source>
</evidence>
<keyword evidence="12" id="KW-1185">Reference proteome</keyword>
<dbReference type="Gene3D" id="3.30.160.60">
    <property type="entry name" value="Classic Zinc Finger"/>
    <property type="match status" value="2"/>
</dbReference>